<evidence type="ECO:0000313" key="2">
    <source>
        <dbReference type="Proteomes" id="UP000054485"/>
    </source>
</evidence>
<organism evidence="1 2">
    <name type="scientific">Suillus luteus UH-Slu-Lm8-n1</name>
    <dbReference type="NCBI Taxonomy" id="930992"/>
    <lineage>
        <taxon>Eukaryota</taxon>
        <taxon>Fungi</taxon>
        <taxon>Dikarya</taxon>
        <taxon>Basidiomycota</taxon>
        <taxon>Agaricomycotina</taxon>
        <taxon>Agaricomycetes</taxon>
        <taxon>Agaricomycetidae</taxon>
        <taxon>Boletales</taxon>
        <taxon>Suillineae</taxon>
        <taxon>Suillaceae</taxon>
        <taxon>Suillus</taxon>
    </lineage>
</organism>
<name>A0A0D0ACB1_9AGAM</name>
<proteinExistence type="predicted"/>
<reference evidence="2" key="2">
    <citation type="submission" date="2015-01" db="EMBL/GenBank/DDBJ databases">
        <title>Evolutionary Origins and Diversification of the Mycorrhizal Mutualists.</title>
        <authorList>
            <consortium name="DOE Joint Genome Institute"/>
            <consortium name="Mycorrhizal Genomics Consortium"/>
            <person name="Kohler A."/>
            <person name="Kuo A."/>
            <person name="Nagy L.G."/>
            <person name="Floudas D."/>
            <person name="Copeland A."/>
            <person name="Barry K.W."/>
            <person name="Cichocki N."/>
            <person name="Veneault-Fourrey C."/>
            <person name="LaButti K."/>
            <person name="Lindquist E.A."/>
            <person name="Lipzen A."/>
            <person name="Lundell T."/>
            <person name="Morin E."/>
            <person name="Murat C."/>
            <person name="Riley R."/>
            <person name="Ohm R."/>
            <person name="Sun H."/>
            <person name="Tunlid A."/>
            <person name="Henrissat B."/>
            <person name="Grigoriev I.V."/>
            <person name="Hibbett D.S."/>
            <person name="Martin F."/>
        </authorList>
    </citation>
    <scope>NUCLEOTIDE SEQUENCE [LARGE SCALE GENOMIC DNA]</scope>
    <source>
        <strain evidence="2">UH-Slu-Lm8-n1</strain>
    </source>
</reference>
<keyword evidence="2" id="KW-1185">Reference proteome</keyword>
<reference evidence="1 2" key="1">
    <citation type="submission" date="2014-04" db="EMBL/GenBank/DDBJ databases">
        <authorList>
            <consortium name="DOE Joint Genome Institute"/>
            <person name="Kuo A."/>
            <person name="Ruytinx J."/>
            <person name="Rineau F."/>
            <person name="Colpaert J."/>
            <person name="Kohler A."/>
            <person name="Nagy L.G."/>
            <person name="Floudas D."/>
            <person name="Copeland A."/>
            <person name="Barry K.W."/>
            <person name="Cichocki N."/>
            <person name="Veneault-Fourrey C."/>
            <person name="LaButti K."/>
            <person name="Lindquist E.A."/>
            <person name="Lipzen A."/>
            <person name="Lundell T."/>
            <person name="Morin E."/>
            <person name="Murat C."/>
            <person name="Sun H."/>
            <person name="Tunlid A."/>
            <person name="Henrissat B."/>
            <person name="Grigoriev I.V."/>
            <person name="Hibbett D.S."/>
            <person name="Martin F."/>
            <person name="Nordberg H.P."/>
            <person name="Cantor M.N."/>
            <person name="Hua S.X."/>
        </authorList>
    </citation>
    <scope>NUCLEOTIDE SEQUENCE [LARGE SCALE GENOMIC DNA]</scope>
    <source>
        <strain evidence="1 2">UH-Slu-Lm8-n1</strain>
    </source>
</reference>
<dbReference type="InParanoid" id="A0A0D0ACB1"/>
<sequence>MTLYLVFMGRRNAEVVALQSLAEKPSKGEDYRMMICTGDPTLPLRWTLTKLCKAHM</sequence>
<dbReference type="AlphaFoldDB" id="A0A0D0ACB1"/>
<dbReference type="EMBL" id="KN835592">
    <property type="protein sequence ID" value="KIK35744.1"/>
    <property type="molecule type" value="Genomic_DNA"/>
</dbReference>
<dbReference type="HOGENOM" id="CLU_3015779_0_0_1"/>
<dbReference type="Proteomes" id="UP000054485">
    <property type="component" value="Unassembled WGS sequence"/>
</dbReference>
<accession>A0A0D0ACB1</accession>
<protein>
    <submittedName>
        <fullName evidence="1">Uncharacterized protein</fullName>
    </submittedName>
</protein>
<evidence type="ECO:0000313" key="1">
    <source>
        <dbReference type="EMBL" id="KIK35744.1"/>
    </source>
</evidence>
<gene>
    <name evidence="1" type="ORF">CY34DRAFT_811903</name>
</gene>